<name>A0AAE3KJA2_9PSEU</name>
<accession>A0AAE3KJA2</accession>
<proteinExistence type="predicted"/>
<evidence type="ECO:0000313" key="1">
    <source>
        <dbReference type="EMBL" id="MCP2168214.1"/>
    </source>
</evidence>
<reference evidence="1" key="1">
    <citation type="submission" date="2022-06" db="EMBL/GenBank/DDBJ databases">
        <title>Genomic Encyclopedia of Archaeal and Bacterial Type Strains, Phase II (KMG-II): from individual species to whole genera.</title>
        <authorList>
            <person name="Goeker M."/>
        </authorList>
    </citation>
    <scope>NUCLEOTIDE SEQUENCE</scope>
    <source>
        <strain evidence="1">DSM 43935</strain>
    </source>
</reference>
<organism evidence="1 2">
    <name type="scientific">Goodfellowiella coeruleoviolacea</name>
    <dbReference type="NCBI Taxonomy" id="334858"/>
    <lineage>
        <taxon>Bacteria</taxon>
        <taxon>Bacillati</taxon>
        <taxon>Actinomycetota</taxon>
        <taxon>Actinomycetes</taxon>
        <taxon>Pseudonocardiales</taxon>
        <taxon>Pseudonocardiaceae</taxon>
        <taxon>Goodfellowiella</taxon>
    </lineage>
</organism>
<comment type="caution">
    <text evidence="1">The sequence shown here is derived from an EMBL/GenBank/DDBJ whole genome shotgun (WGS) entry which is preliminary data.</text>
</comment>
<protein>
    <submittedName>
        <fullName evidence="1">Uncharacterized protein</fullName>
    </submittedName>
</protein>
<sequence>MSPGSAVYLTAYSEARDGAVKSVPWWAEIGESSLARPLLDVAASALNATVDLRAWLGESYGKRDVIIEFCASDDDLYVSIEPEAYLCVVAVPDKIAEEPSPRTVLEWIYVRSLQALDEIGARSKLGNPLYGMSGEVIRPLVPGSGSYLLAKPRLAKRMASLQGEFASTIKSVPDHDSVSTWRIDAESLSAVIPRSVRARAAHVDSLVRIGAKAPTETKRSWGQIRVNGEDLTFNQALRRLKLLERWSIWKLSCEVIDAGRSGPVYWLTLSAIQHEKSS</sequence>
<dbReference type="EMBL" id="JAMTCK010000013">
    <property type="protein sequence ID" value="MCP2168214.1"/>
    <property type="molecule type" value="Genomic_DNA"/>
</dbReference>
<dbReference type="Proteomes" id="UP001206128">
    <property type="component" value="Unassembled WGS sequence"/>
</dbReference>
<evidence type="ECO:0000313" key="2">
    <source>
        <dbReference type="Proteomes" id="UP001206128"/>
    </source>
</evidence>
<gene>
    <name evidence="1" type="ORF">LX83_005092</name>
</gene>
<dbReference type="AlphaFoldDB" id="A0AAE3KJA2"/>
<keyword evidence="2" id="KW-1185">Reference proteome</keyword>
<dbReference type="RefSeq" id="WP_253775872.1">
    <property type="nucleotide sequence ID" value="NZ_JAMTCK010000013.1"/>
</dbReference>